<gene>
    <name evidence="1" type="ORF">BJL86_0452</name>
</gene>
<dbReference type="Proteomes" id="UP000186104">
    <property type="component" value="Chromosome"/>
</dbReference>
<dbReference type="EMBL" id="CP015961">
    <property type="protein sequence ID" value="ANI91259.1"/>
    <property type="molecule type" value="Genomic_DNA"/>
</dbReference>
<dbReference type="KEGG" id="dtm:BJL86_0452"/>
<evidence type="ECO:0000313" key="2">
    <source>
        <dbReference type="Proteomes" id="UP000186104"/>
    </source>
</evidence>
<reference evidence="1 2" key="1">
    <citation type="submission" date="2016-06" db="EMBL/GenBank/DDBJ databases">
        <title>Complete genome sequence of a saline-alkali tolerant type strain Dietzia timorensis ID05-A0528T.</title>
        <authorList>
            <person name="Wu X."/>
        </authorList>
    </citation>
    <scope>NUCLEOTIDE SEQUENCE [LARGE SCALE GENOMIC DNA]</scope>
    <source>
        <strain evidence="1 2">ID05-A0528</strain>
    </source>
</reference>
<dbReference type="STRING" id="499555.BJL86_0452"/>
<keyword evidence="2" id="KW-1185">Reference proteome</keyword>
<proteinExistence type="predicted"/>
<dbReference type="RefSeq" id="WP_067478313.1">
    <property type="nucleotide sequence ID" value="NZ_CP015961.1"/>
</dbReference>
<name>A0A173LHL5_9ACTN</name>
<protein>
    <submittedName>
        <fullName evidence="1">Uncharacterized protein</fullName>
    </submittedName>
</protein>
<organism evidence="1 2">
    <name type="scientific">Dietzia timorensis</name>
    <dbReference type="NCBI Taxonomy" id="499555"/>
    <lineage>
        <taxon>Bacteria</taxon>
        <taxon>Bacillati</taxon>
        <taxon>Actinomycetota</taxon>
        <taxon>Actinomycetes</taxon>
        <taxon>Mycobacteriales</taxon>
        <taxon>Dietziaceae</taxon>
        <taxon>Dietzia</taxon>
    </lineage>
</organism>
<dbReference type="AlphaFoldDB" id="A0A173LHL5"/>
<accession>A0A173LHL5</accession>
<sequence>MKIHAVPPVSTTNVTVTFCAGVSGPEFRAAVNGCREYPPELRHALTSIPLTEGSEECRDHVIASHLAAFQSGESFRTPPGVDPFSMS</sequence>
<evidence type="ECO:0000313" key="1">
    <source>
        <dbReference type="EMBL" id="ANI91259.1"/>
    </source>
</evidence>